<accession>A0A5J4KUF8</accession>
<dbReference type="Pfam" id="PF00561">
    <property type="entry name" value="Abhydrolase_1"/>
    <property type="match status" value="1"/>
</dbReference>
<dbReference type="InterPro" id="IPR000073">
    <property type="entry name" value="AB_hydrolase_1"/>
</dbReference>
<dbReference type="AlphaFoldDB" id="A0A5J4KUF8"/>
<dbReference type="GO" id="GO:0016020">
    <property type="term" value="C:membrane"/>
    <property type="evidence" value="ECO:0007669"/>
    <property type="project" value="TreeGrafter"/>
</dbReference>
<organism evidence="3 4">
    <name type="scientific">Dictyobacter vulcani</name>
    <dbReference type="NCBI Taxonomy" id="2607529"/>
    <lineage>
        <taxon>Bacteria</taxon>
        <taxon>Bacillati</taxon>
        <taxon>Chloroflexota</taxon>
        <taxon>Ktedonobacteria</taxon>
        <taxon>Ktedonobacterales</taxon>
        <taxon>Dictyobacteraceae</taxon>
        <taxon>Dictyobacter</taxon>
    </lineage>
</organism>
<dbReference type="GO" id="GO:0016787">
    <property type="term" value="F:hydrolase activity"/>
    <property type="evidence" value="ECO:0007669"/>
    <property type="project" value="UniProtKB-KW"/>
</dbReference>
<dbReference type="PANTHER" id="PTHR43798:SF31">
    <property type="entry name" value="AB HYDROLASE SUPERFAMILY PROTEIN YCLE"/>
    <property type="match status" value="1"/>
</dbReference>
<gene>
    <name evidence="3" type="ORF">KDW_42720</name>
</gene>
<dbReference type="EMBL" id="BKZW01000002">
    <property type="protein sequence ID" value="GER90110.1"/>
    <property type="molecule type" value="Genomic_DNA"/>
</dbReference>
<dbReference type="PRINTS" id="PR00412">
    <property type="entry name" value="EPOXHYDRLASE"/>
</dbReference>
<feature type="domain" description="AB hydrolase-1" evidence="2">
    <location>
        <begin position="28"/>
        <end position="258"/>
    </location>
</feature>
<evidence type="ECO:0000313" key="4">
    <source>
        <dbReference type="Proteomes" id="UP000326912"/>
    </source>
</evidence>
<dbReference type="InterPro" id="IPR050266">
    <property type="entry name" value="AB_hydrolase_sf"/>
</dbReference>
<keyword evidence="4" id="KW-1185">Reference proteome</keyword>
<proteinExistence type="predicted"/>
<sequence>MKTLQKETGFLGNEGERLYYEVAGHGHPLLLIHAGIADSRMWDAQFAAFAQQYRVISYDLRGYGRTEVPAGQISYPADAANLLRHLGVDKAYVLGISFGGQVALDFTLTYPEMVSALVLGAPSVSGHQPSEAVQQFGAEENAYLGRGDLAGATELNLRMWVDGPYRTPEQVSPEVRELVGQMQLHAFTIEVPEGAEIAPLTPPALHRLDEIHVPTLLLVGDLDLPDRLTLVDQLTAAIAGAQQVIIPQVAHMLSLEKPTEFNQLVLDFLRQH</sequence>
<dbReference type="Proteomes" id="UP000326912">
    <property type="component" value="Unassembled WGS sequence"/>
</dbReference>
<dbReference type="InterPro" id="IPR029058">
    <property type="entry name" value="AB_hydrolase_fold"/>
</dbReference>
<evidence type="ECO:0000313" key="3">
    <source>
        <dbReference type="EMBL" id="GER90110.1"/>
    </source>
</evidence>
<dbReference type="SUPFAM" id="SSF53474">
    <property type="entry name" value="alpha/beta-Hydrolases"/>
    <property type="match status" value="1"/>
</dbReference>
<name>A0A5J4KUF8_9CHLR</name>
<comment type="caution">
    <text evidence="3">The sequence shown here is derived from an EMBL/GenBank/DDBJ whole genome shotgun (WGS) entry which is preliminary data.</text>
</comment>
<dbReference type="PANTHER" id="PTHR43798">
    <property type="entry name" value="MONOACYLGLYCEROL LIPASE"/>
    <property type="match status" value="1"/>
</dbReference>
<dbReference type="RefSeq" id="WP_151757890.1">
    <property type="nucleotide sequence ID" value="NZ_BKZW01000002.1"/>
</dbReference>
<reference evidence="3 4" key="1">
    <citation type="submission" date="2019-10" db="EMBL/GenBank/DDBJ databases">
        <title>Dictyobacter vulcani sp. nov., within the class Ktedonobacteria, isolated from soil of volcanic Mt. Zao.</title>
        <authorList>
            <person name="Zheng Y."/>
            <person name="Wang C.M."/>
            <person name="Sakai Y."/>
            <person name="Abe K."/>
            <person name="Yokota A."/>
            <person name="Yabe S."/>
        </authorList>
    </citation>
    <scope>NUCLEOTIDE SEQUENCE [LARGE SCALE GENOMIC DNA]</scope>
    <source>
        <strain evidence="3 4">W12</strain>
    </source>
</reference>
<dbReference type="PRINTS" id="PR00111">
    <property type="entry name" value="ABHYDROLASE"/>
</dbReference>
<protein>
    <submittedName>
        <fullName evidence="3">Hydrolase</fullName>
    </submittedName>
</protein>
<keyword evidence="1 3" id="KW-0378">Hydrolase</keyword>
<dbReference type="Gene3D" id="3.40.50.1820">
    <property type="entry name" value="alpha/beta hydrolase"/>
    <property type="match status" value="1"/>
</dbReference>
<dbReference type="InterPro" id="IPR000639">
    <property type="entry name" value="Epox_hydrolase-like"/>
</dbReference>
<evidence type="ECO:0000256" key="1">
    <source>
        <dbReference type="ARBA" id="ARBA00022801"/>
    </source>
</evidence>
<evidence type="ECO:0000259" key="2">
    <source>
        <dbReference type="Pfam" id="PF00561"/>
    </source>
</evidence>